<dbReference type="PANTHER" id="PTHR11412">
    <property type="entry name" value="MACROGLOBULIN / COMPLEMENT"/>
    <property type="match status" value="1"/>
</dbReference>
<dbReference type="Pfam" id="PF01821">
    <property type="entry name" value="ANATO"/>
    <property type="match status" value="1"/>
</dbReference>
<dbReference type="FunFam" id="2.60.40.1940:FF:000001">
    <property type="entry name" value="Complement component C3"/>
    <property type="match status" value="1"/>
</dbReference>
<dbReference type="Pfam" id="PF07703">
    <property type="entry name" value="A2M_BRD"/>
    <property type="match status" value="1"/>
</dbReference>
<dbReference type="PANTHER" id="PTHR11412:SF81">
    <property type="entry name" value="COMPLEMENT C3"/>
    <property type="match status" value="1"/>
</dbReference>
<dbReference type="SMART" id="SM00104">
    <property type="entry name" value="ANATO"/>
    <property type="match status" value="1"/>
</dbReference>
<dbReference type="GO" id="GO:0004866">
    <property type="term" value="F:endopeptidase inhibitor activity"/>
    <property type="evidence" value="ECO:0007669"/>
    <property type="project" value="InterPro"/>
</dbReference>
<dbReference type="Ensembl" id="ENSEEET00000064495.1">
    <property type="protein sequence ID" value="ENSEEEP00000061287.1"/>
    <property type="gene ID" value="ENSEEEG00000024923.1"/>
</dbReference>
<dbReference type="Gene3D" id="6.20.50.160">
    <property type="match status" value="1"/>
</dbReference>
<evidence type="ECO:0000256" key="1">
    <source>
        <dbReference type="ARBA" id="ARBA00004613"/>
    </source>
</evidence>
<dbReference type="SMART" id="SM01361">
    <property type="entry name" value="A2M_recep"/>
    <property type="match status" value="1"/>
</dbReference>
<dbReference type="InterPro" id="IPR009048">
    <property type="entry name" value="A-macroglobulin_rcpt-bd"/>
</dbReference>
<dbReference type="SUPFAM" id="SSF50242">
    <property type="entry name" value="TIMP-like"/>
    <property type="match status" value="1"/>
</dbReference>
<dbReference type="FunFam" id="2.60.40.10:FF:000155">
    <property type="entry name" value="complement C3 isoform X1"/>
    <property type="match status" value="1"/>
</dbReference>
<dbReference type="PROSITE" id="PS01177">
    <property type="entry name" value="ANAPHYLATOXIN_1"/>
    <property type="match status" value="1"/>
</dbReference>
<dbReference type="InterPro" id="IPR001599">
    <property type="entry name" value="Macroglobln_a2"/>
</dbReference>
<evidence type="ECO:0000313" key="6">
    <source>
        <dbReference type="Ensembl" id="ENSEEEP00000061287.1"/>
    </source>
</evidence>
<reference evidence="6 7" key="1">
    <citation type="submission" date="2020-05" db="EMBL/GenBank/DDBJ databases">
        <title>Electrophorus electricus (electric eel) genome, fEleEle1, primary haplotype.</title>
        <authorList>
            <person name="Myers G."/>
            <person name="Meyer A."/>
            <person name="Fedrigo O."/>
            <person name="Formenti G."/>
            <person name="Rhie A."/>
            <person name="Tracey A."/>
            <person name="Sims Y."/>
            <person name="Jarvis E.D."/>
        </authorList>
    </citation>
    <scope>NUCLEOTIDE SEQUENCE [LARGE SCALE GENOMIC DNA]</scope>
</reference>
<keyword evidence="4" id="KW-0732">Signal</keyword>
<dbReference type="Proteomes" id="UP000314983">
    <property type="component" value="Chromosome 16"/>
</dbReference>
<dbReference type="InterPro" id="IPR013783">
    <property type="entry name" value="Ig-like_fold"/>
</dbReference>
<name>A0AAY5EX48_ELEEL</name>
<dbReference type="InterPro" id="IPR018933">
    <property type="entry name" value="Netrin_module_non-TIMP"/>
</dbReference>
<dbReference type="InterPro" id="IPR008993">
    <property type="entry name" value="TIMP-like_OB-fold"/>
</dbReference>
<keyword evidence="2" id="KW-0964">Secreted</keyword>
<evidence type="ECO:0000313" key="7">
    <source>
        <dbReference type="Proteomes" id="UP000314983"/>
    </source>
</evidence>
<proteinExistence type="predicted"/>
<dbReference type="Gene3D" id="1.50.10.20">
    <property type="match status" value="1"/>
</dbReference>
<dbReference type="Gene3D" id="2.20.130.20">
    <property type="match status" value="1"/>
</dbReference>
<dbReference type="SUPFAM" id="SSF48239">
    <property type="entry name" value="Terpenoid cyclases/Protein prenyltransferases"/>
    <property type="match status" value="1"/>
</dbReference>
<dbReference type="InterPro" id="IPR041555">
    <property type="entry name" value="MG3"/>
</dbReference>
<protein>
    <submittedName>
        <fullName evidence="6">Complement C3a, tandem duplicate 4</fullName>
    </submittedName>
</protein>
<dbReference type="InterPro" id="IPR050473">
    <property type="entry name" value="A2M/Complement_sys"/>
</dbReference>
<dbReference type="SMART" id="SM01359">
    <property type="entry name" value="A2M_N_2"/>
    <property type="match status" value="1"/>
</dbReference>
<evidence type="ECO:0000256" key="3">
    <source>
        <dbReference type="ARBA" id="ARBA00023157"/>
    </source>
</evidence>
<dbReference type="InterPro" id="IPR040839">
    <property type="entry name" value="MG4"/>
</dbReference>
<dbReference type="Pfam" id="PF01759">
    <property type="entry name" value="NTR"/>
    <property type="match status" value="1"/>
</dbReference>
<dbReference type="Gene3D" id="2.60.40.690">
    <property type="entry name" value="Alpha-macroglobulin, receptor-binding domain"/>
    <property type="match status" value="1"/>
</dbReference>
<dbReference type="SUPFAM" id="SSF47686">
    <property type="entry name" value="Anaphylotoxins (complement system)"/>
    <property type="match status" value="1"/>
</dbReference>
<keyword evidence="7" id="KW-1185">Reference proteome</keyword>
<dbReference type="InterPro" id="IPR036595">
    <property type="entry name" value="A-macroglobulin_rcpt-bd_sf"/>
</dbReference>
<dbReference type="Pfam" id="PF17791">
    <property type="entry name" value="MG3"/>
    <property type="match status" value="1"/>
</dbReference>
<feature type="chain" id="PRO_5044247799" evidence="4">
    <location>
        <begin position="22"/>
        <end position="1530"/>
    </location>
</feature>
<dbReference type="Gene3D" id="1.20.91.20">
    <property type="entry name" value="Anaphylotoxins (complement system)"/>
    <property type="match status" value="1"/>
</dbReference>
<evidence type="ECO:0000259" key="5">
    <source>
        <dbReference type="PROSITE" id="PS01178"/>
    </source>
</evidence>
<keyword evidence="3" id="KW-1015">Disulfide bond</keyword>
<dbReference type="GeneTree" id="ENSGT00940000154063"/>
<evidence type="ECO:0000256" key="4">
    <source>
        <dbReference type="SAM" id="SignalP"/>
    </source>
</evidence>
<dbReference type="Pfam" id="PF17789">
    <property type="entry name" value="MG4"/>
    <property type="match status" value="1"/>
</dbReference>
<gene>
    <name evidence="6" type="primary">LOC113567925</name>
</gene>
<dbReference type="Pfam" id="PF00207">
    <property type="entry name" value="A2M"/>
    <property type="match status" value="1"/>
</dbReference>
<dbReference type="SMART" id="SM01360">
    <property type="entry name" value="A2M"/>
    <property type="match status" value="1"/>
</dbReference>
<dbReference type="PROSITE" id="PS01178">
    <property type="entry name" value="ANAPHYLATOXIN_2"/>
    <property type="match status" value="1"/>
</dbReference>
<evidence type="ECO:0000256" key="2">
    <source>
        <dbReference type="ARBA" id="ARBA00022525"/>
    </source>
</evidence>
<dbReference type="Gene3D" id="2.60.40.1940">
    <property type="match status" value="1"/>
</dbReference>
<feature type="domain" description="Anaphylatoxin-like" evidence="5">
    <location>
        <begin position="664"/>
        <end position="699"/>
    </location>
</feature>
<comment type="subcellular location">
    <subcellularLocation>
        <location evidence="1">Secreted</location>
    </subcellularLocation>
</comment>
<dbReference type="InterPro" id="IPR018081">
    <property type="entry name" value="Anaphylatoxin_comp_syst"/>
</dbReference>
<dbReference type="Pfam" id="PF17790">
    <property type="entry name" value="MG1"/>
    <property type="match status" value="1"/>
</dbReference>
<dbReference type="SMART" id="SM01419">
    <property type="entry name" value="Thiol-ester_cl"/>
    <property type="match status" value="1"/>
</dbReference>
<dbReference type="InterPro" id="IPR008930">
    <property type="entry name" value="Terpenoid_cyclase/PrenylTrfase"/>
</dbReference>
<dbReference type="SMART" id="SM00643">
    <property type="entry name" value="C345C"/>
    <property type="match status" value="1"/>
</dbReference>
<dbReference type="Gene3D" id="2.60.40.10">
    <property type="entry name" value="Immunoglobulins"/>
    <property type="match status" value="2"/>
</dbReference>
<sequence length="1530" mass="172514">MHVDLLWLTATLLSFPLLTLCDPLYIMSAPQILRVGTRERVFVQVQDYRGQNPLPVQITVTNFPNRQKDLFKDKVTLNSANKFQSLVDIEIPYEEANFNSDSAEKQFVYLKATFPERSVEKMIMVSFQSGYIFLQTDKTIYTLDSTVKYRIFALNAEVMPVKQPVQVEIVVSVETDSYEYTTYFIQFGIWKIAASFKNNPRKNFTAEFEVKEYVLPSFEVQLTPEDSSFFYIDDDEFSVRINAKYLFGKDVEGSAFVVFGIFSEGKKINIQSSLTRVNIHNGQGTAKVTQGQILETFPNIRGLIGKTLYISVSVLTDTGSEMVEAERRGIHIVESPYIIHFTRTPKFFKPGLPFHLMVYVTNPDETPAQGVDMSITPSNMKAKTGQNGMTQFIINTEKGSRSLDITVQTEADRLTKERQAVKKMTAQAYTSTSTNYLHIDIPNGELKVGDVFTMKLHFGTSSSVNQIITCLILSKGQIVRALSEERKGNVVLAVPIDITKDMVPSFRVVAYYHVGSSDVVSDSVWVDVKDTCMGTLKVEKEGTDAYEPNYEMRLKITGNSGANVSLVAVDKGIYLLNNKNRLTQAKIWDVIEKHDIGCTAGSGKDSMGVFYDAGLLFTSGTAGSTNDRTDFSCPSELTRRRRDVTVTQLRRTLVHSYNETLKQCCMDGMVENLLGYTCEQRAEYVEDGVECHAAFLHCCQNLAKLKAEVVQEELHLARSEEFDLDPDEYEHESSRSFFPESWMLDVVQIPICRNNQKWSEMKMWKFWIFTKVVFCISLGICVADPYEISVTKKFFIDLKLPYSAVVNEQIEIKAVLHNLSENQLKKVYVELKETATICSMASHKQKYRESVKMDRKSSRAVSFVIIPLVVGEFDIEVKALTSTGLSDGILKKLKVVVRYLITFLLIFRNQHVLFSNVSLSGGVQRSEIKRPLLKNRMPGTDAHTYIAVTGKPLAKLINDAISGAGLDKLITEPKGCGEQNLMAMVLPLIATHYLDKTKKWNEVGDLRPKALGYIYTGYNNELIYRKPDSSFAIFSNRPGSTWLTAYVVRMFSMASELVHIEKNFICDAIKWLILKTQMPNGVFKEVESVSSSAMGVSNYSTLRCFQGFSLHSSIGKAVKYIEDNIGSTSDPYAAAIASYALANAGKLKYDVLFKFASQDGSHWPVSESHLFTLEATGYALMSLVKVSEFTKASRIVNWLKVNQRFQGGYQSTQATAVVFEALAKYITEKPPVYEGDMNVIVKSTARSTIFKGLFSKTTGGLQRTDKFLAGGDLTVTASGHGEGSIKVITIYYTRPEKNATQCNNFELDVKITRDAASMYKYTKAFGLVFLNKGRNAAMTILDVGMLTGFVPDTSDLKKLMGKDKYIEGFDLDKQLSERGSLIIYLKKVSNTFKETIAFKVHQMLNTDLPQPVGITIYEYYATGEKQNNHKDEHAALVHWTDRNVLDQMRDFSVHYRCSKELGLVEGKSYLIMGPEPERAESSYRYMFSARTWIEYWPTSSESQEKKDNNHVRYSGLAQLDHIFQEEGCMT</sequence>
<dbReference type="Pfam" id="PF07677">
    <property type="entry name" value="A2M_recep"/>
    <property type="match status" value="1"/>
</dbReference>
<dbReference type="InterPro" id="IPR041425">
    <property type="entry name" value="C3/4/5_MG1"/>
</dbReference>
<dbReference type="GO" id="GO:0005615">
    <property type="term" value="C:extracellular space"/>
    <property type="evidence" value="ECO:0007669"/>
    <property type="project" value="InterPro"/>
</dbReference>
<reference evidence="6" key="2">
    <citation type="submission" date="2025-08" db="UniProtKB">
        <authorList>
            <consortium name="Ensembl"/>
        </authorList>
    </citation>
    <scope>IDENTIFICATION</scope>
</reference>
<dbReference type="InterPro" id="IPR011625">
    <property type="entry name" value="A2M_N_BRD"/>
</dbReference>
<reference evidence="6" key="3">
    <citation type="submission" date="2025-09" db="UniProtKB">
        <authorList>
            <consortium name="Ensembl"/>
        </authorList>
    </citation>
    <scope>IDENTIFICATION</scope>
</reference>
<dbReference type="InterPro" id="IPR019742">
    <property type="entry name" value="MacrogloblnA2_CS"/>
</dbReference>
<feature type="signal peptide" evidence="4">
    <location>
        <begin position="1"/>
        <end position="21"/>
    </location>
</feature>
<organism evidence="6 7">
    <name type="scientific">Electrophorus electricus</name>
    <name type="common">Electric eel</name>
    <name type="synonym">Gymnotus electricus</name>
    <dbReference type="NCBI Taxonomy" id="8005"/>
    <lineage>
        <taxon>Eukaryota</taxon>
        <taxon>Metazoa</taxon>
        <taxon>Chordata</taxon>
        <taxon>Craniata</taxon>
        <taxon>Vertebrata</taxon>
        <taxon>Euteleostomi</taxon>
        <taxon>Actinopterygii</taxon>
        <taxon>Neopterygii</taxon>
        <taxon>Teleostei</taxon>
        <taxon>Ostariophysi</taxon>
        <taxon>Gymnotiformes</taxon>
        <taxon>Gymnotoidei</taxon>
        <taxon>Gymnotidae</taxon>
        <taxon>Electrophorus</taxon>
    </lineage>
</organism>
<dbReference type="PROSITE" id="PS00477">
    <property type="entry name" value="ALPHA_2_MACROGLOBULIN"/>
    <property type="match status" value="1"/>
</dbReference>
<accession>A0AAY5EX48</accession>
<dbReference type="CDD" id="cd00017">
    <property type="entry name" value="ANATO"/>
    <property type="match status" value="1"/>
</dbReference>
<dbReference type="Pfam" id="PF07678">
    <property type="entry name" value="TED_complement"/>
    <property type="match status" value="1"/>
</dbReference>
<dbReference type="InterPro" id="IPR047565">
    <property type="entry name" value="Alpha-macroglob_thiol-ester_cl"/>
</dbReference>
<dbReference type="SUPFAM" id="SSF49410">
    <property type="entry name" value="Alpha-macroglobulin receptor domain"/>
    <property type="match status" value="1"/>
</dbReference>
<dbReference type="Gene3D" id="2.60.120.1540">
    <property type="match status" value="1"/>
</dbReference>
<dbReference type="InterPro" id="IPR000020">
    <property type="entry name" value="Anaphylatoxin/fibulin"/>
</dbReference>
<dbReference type="Gene3D" id="2.60.40.1930">
    <property type="match status" value="3"/>
</dbReference>
<dbReference type="InterPro" id="IPR011626">
    <property type="entry name" value="Alpha-macroglobulin_TED"/>
</dbReference>